<gene>
    <name evidence="1" type="ORF">AVEN_203309_1</name>
</gene>
<dbReference type="AlphaFoldDB" id="A0A4Y2WM11"/>
<keyword evidence="2" id="KW-1185">Reference proteome</keyword>
<comment type="caution">
    <text evidence="1">The sequence shown here is derived from an EMBL/GenBank/DDBJ whole genome shotgun (WGS) entry which is preliminary data.</text>
</comment>
<protein>
    <submittedName>
        <fullName evidence="1">Uncharacterized protein</fullName>
    </submittedName>
</protein>
<organism evidence="1 2">
    <name type="scientific">Araneus ventricosus</name>
    <name type="common">Orbweaver spider</name>
    <name type="synonym">Epeira ventricosa</name>
    <dbReference type="NCBI Taxonomy" id="182803"/>
    <lineage>
        <taxon>Eukaryota</taxon>
        <taxon>Metazoa</taxon>
        <taxon>Ecdysozoa</taxon>
        <taxon>Arthropoda</taxon>
        <taxon>Chelicerata</taxon>
        <taxon>Arachnida</taxon>
        <taxon>Araneae</taxon>
        <taxon>Araneomorphae</taxon>
        <taxon>Entelegynae</taxon>
        <taxon>Araneoidea</taxon>
        <taxon>Araneidae</taxon>
        <taxon>Araneus</taxon>
    </lineage>
</organism>
<sequence length="103" mass="11825">MSFRLWCTEFGFSFNRQIQLQGGLSQPRVTNTLGKQYLLPSYLRKRKKTLSPCLFGSSEAVGRRIYPTTVRRPPHNGGFYARSPFLCARLTSIVGMWMTMLSQ</sequence>
<dbReference type="Proteomes" id="UP000499080">
    <property type="component" value="Unassembled WGS sequence"/>
</dbReference>
<evidence type="ECO:0000313" key="1">
    <source>
        <dbReference type="EMBL" id="GBO38543.1"/>
    </source>
</evidence>
<name>A0A4Y2WM11_ARAVE</name>
<evidence type="ECO:0000313" key="2">
    <source>
        <dbReference type="Proteomes" id="UP000499080"/>
    </source>
</evidence>
<proteinExistence type="predicted"/>
<dbReference type="EMBL" id="BGPR01063315">
    <property type="protein sequence ID" value="GBO38543.1"/>
    <property type="molecule type" value="Genomic_DNA"/>
</dbReference>
<reference evidence="1 2" key="1">
    <citation type="journal article" date="2019" name="Sci. Rep.">
        <title>Orb-weaving spider Araneus ventricosus genome elucidates the spidroin gene catalogue.</title>
        <authorList>
            <person name="Kono N."/>
            <person name="Nakamura H."/>
            <person name="Ohtoshi R."/>
            <person name="Moran D.A.P."/>
            <person name="Shinohara A."/>
            <person name="Yoshida Y."/>
            <person name="Fujiwara M."/>
            <person name="Mori M."/>
            <person name="Tomita M."/>
            <person name="Arakawa K."/>
        </authorList>
    </citation>
    <scope>NUCLEOTIDE SEQUENCE [LARGE SCALE GENOMIC DNA]</scope>
</reference>
<accession>A0A4Y2WM11</accession>